<dbReference type="PaxDb" id="880073-Calab_0377"/>
<dbReference type="STRING" id="880073.Cabys_3182"/>
<proteinExistence type="predicted"/>
<evidence type="ECO:0000313" key="5">
    <source>
        <dbReference type="Proteomes" id="UP000183868"/>
    </source>
</evidence>
<keyword evidence="4" id="KW-1185">Reference proteome</keyword>
<dbReference type="Proteomes" id="UP000183868">
    <property type="component" value="Chromosome"/>
</dbReference>
<keyword evidence="2" id="KW-0548">Nucleotidyltransferase</keyword>
<dbReference type="Proteomes" id="UP000004671">
    <property type="component" value="Chromosome"/>
</dbReference>
<dbReference type="InterPro" id="IPR029044">
    <property type="entry name" value="Nucleotide-diphossugar_trans"/>
</dbReference>
<organism evidence="3 4">
    <name type="scientific">Caldithrix abyssi DSM 13497</name>
    <dbReference type="NCBI Taxonomy" id="880073"/>
    <lineage>
        <taxon>Bacteria</taxon>
        <taxon>Pseudomonadati</taxon>
        <taxon>Calditrichota</taxon>
        <taxon>Calditrichia</taxon>
        <taxon>Calditrichales</taxon>
        <taxon>Calditrichaceae</taxon>
        <taxon>Caldithrix</taxon>
    </lineage>
</organism>
<dbReference type="KEGG" id="caby:Cabys_3182"/>
<sequence>MPKYKIAAIIISQNLERAVEEPHTILLPEELDHFNLLISRFEEIGCDPIIVIAGQDPYYICKKEGEDSFTCYNNPDPEQEEMGALRSAVEQLPNEVFGFILAFWEDQKIKPETLRSIYAMAQHFPENIVIPRFHGRYGRPIYISRRFFEHLEQTITYTLPFTLVENYLSEVKFLPVNDETVLDVEDYYDLDENLN</sequence>
<name>H1XQD5_CALAY</name>
<dbReference type="AlphaFoldDB" id="H1XQD5"/>
<evidence type="ECO:0000313" key="2">
    <source>
        <dbReference type="EMBL" id="APF19930.1"/>
    </source>
</evidence>
<keyword evidence="2" id="KW-0808">Transferase</keyword>
<dbReference type="EMBL" id="CM001402">
    <property type="protein sequence ID" value="EHO40022.1"/>
    <property type="molecule type" value="Genomic_DNA"/>
</dbReference>
<evidence type="ECO:0000313" key="3">
    <source>
        <dbReference type="EMBL" id="EHO40022.1"/>
    </source>
</evidence>
<protein>
    <submittedName>
        <fullName evidence="2">CTP:molybdopterin cytidylyltransferase MocA</fullName>
    </submittedName>
</protein>
<dbReference type="InterPro" id="IPR025877">
    <property type="entry name" value="MobA-like_NTP_Trfase"/>
</dbReference>
<dbReference type="InParanoid" id="H1XQD5"/>
<feature type="domain" description="MobA-like NTP transferase" evidence="1">
    <location>
        <begin position="37"/>
        <end position="153"/>
    </location>
</feature>
<reference evidence="2 5" key="2">
    <citation type="submission" date="2016-11" db="EMBL/GenBank/DDBJ databases">
        <title>Genomic analysis of Caldithrix abyssi and proposal of a novel bacterial phylum Caldithrichaeota.</title>
        <authorList>
            <person name="Kublanov I."/>
            <person name="Sigalova O."/>
            <person name="Gavrilov S."/>
            <person name="Lebedinsky A."/>
            <person name="Ivanova N."/>
            <person name="Daum C."/>
            <person name="Reddy T."/>
            <person name="Klenk H.P."/>
            <person name="Goker M."/>
            <person name="Reva O."/>
            <person name="Miroshnichenko M."/>
            <person name="Kyprides N."/>
            <person name="Woyke T."/>
            <person name="Gelfand M."/>
        </authorList>
    </citation>
    <scope>NUCLEOTIDE SEQUENCE [LARGE SCALE GENOMIC DNA]</scope>
    <source>
        <strain evidence="2 5">LF13</strain>
    </source>
</reference>
<dbReference type="Gene3D" id="3.90.550.10">
    <property type="entry name" value="Spore Coat Polysaccharide Biosynthesis Protein SpsA, Chain A"/>
    <property type="match status" value="1"/>
</dbReference>
<dbReference type="SUPFAM" id="SSF53448">
    <property type="entry name" value="Nucleotide-diphospho-sugar transferases"/>
    <property type="match status" value="1"/>
</dbReference>
<dbReference type="GO" id="GO:0016779">
    <property type="term" value="F:nucleotidyltransferase activity"/>
    <property type="evidence" value="ECO:0007669"/>
    <property type="project" value="UniProtKB-KW"/>
</dbReference>
<dbReference type="OrthoDB" id="285216at2"/>
<dbReference type="RefSeq" id="WP_006926932.1">
    <property type="nucleotide sequence ID" value="NZ_CM001402.1"/>
</dbReference>
<evidence type="ECO:0000259" key="1">
    <source>
        <dbReference type="Pfam" id="PF12804"/>
    </source>
</evidence>
<dbReference type="HOGENOM" id="CLU_1394079_0_0_0"/>
<evidence type="ECO:0000313" key="4">
    <source>
        <dbReference type="Proteomes" id="UP000004671"/>
    </source>
</evidence>
<dbReference type="Pfam" id="PF12804">
    <property type="entry name" value="NTP_transf_3"/>
    <property type="match status" value="1"/>
</dbReference>
<accession>H1XQD5</accession>
<reference evidence="3 4" key="1">
    <citation type="submission" date="2011-09" db="EMBL/GenBank/DDBJ databases">
        <title>The permanent draft genome of Caldithrix abyssi DSM 13497.</title>
        <authorList>
            <consortium name="US DOE Joint Genome Institute (JGI-PGF)"/>
            <person name="Lucas S."/>
            <person name="Han J."/>
            <person name="Lapidus A."/>
            <person name="Bruce D."/>
            <person name="Goodwin L."/>
            <person name="Pitluck S."/>
            <person name="Peters L."/>
            <person name="Kyrpides N."/>
            <person name="Mavromatis K."/>
            <person name="Ivanova N."/>
            <person name="Mikhailova N."/>
            <person name="Chertkov O."/>
            <person name="Detter J.C."/>
            <person name="Tapia R."/>
            <person name="Han C."/>
            <person name="Land M."/>
            <person name="Hauser L."/>
            <person name="Markowitz V."/>
            <person name="Cheng J.-F."/>
            <person name="Hugenholtz P."/>
            <person name="Woyke T."/>
            <person name="Wu D."/>
            <person name="Spring S."/>
            <person name="Brambilla E."/>
            <person name="Klenk H.-P."/>
            <person name="Eisen J.A."/>
        </authorList>
    </citation>
    <scope>NUCLEOTIDE SEQUENCE [LARGE SCALE GENOMIC DNA]</scope>
    <source>
        <strain evidence="3 4">DSM 13497</strain>
    </source>
</reference>
<dbReference type="EMBL" id="CP018099">
    <property type="protein sequence ID" value="APF19930.1"/>
    <property type="molecule type" value="Genomic_DNA"/>
</dbReference>
<gene>
    <name evidence="2" type="ORF">Cabys_3182</name>
    <name evidence="3" type="ORF">Calab_0377</name>
</gene>